<dbReference type="InterPro" id="IPR015995">
    <property type="entry name" value="MlrC_N"/>
</dbReference>
<dbReference type="Pfam" id="PF07364">
    <property type="entry name" value="DUF1485"/>
    <property type="match status" value="1"/>
</dbReference>
<feature type="domain" description="Microcystin LR degradation protein MlrC C-terminal" evidence="2">
    <location>
        <begin position="779"/>
        <end position="960"/>
    </location>
</feature>
<dbReference type="GO" id="GO:0016740">
    <property type="term" value="F:transferase activity"/>
    <property type="evidence" value="ECO:0007669"/>
    <property type="project" value="UniProtKB-KW"/>
</dbReference>
<dbReference type="AlphaFoldDB" id="A0A446C915"/>
<dbReference type="Proteomes" id="UP000289184">
    <property type="component" value="Unassembled WGS sequence"/>
</dbReference>
<dbReference type="Pfam" id="PF07171">
    <property type="entry name" value="MlrC_C"/>
    <property type="match status" value="1"/>
</dbReference>
<dbReference type="EMBL" id="UFQB01000005">
    <property type="protein sequence ID" value="SSW64422.1"/>
    <property type="molecule type" value="Genomic_DNA"/>
</dbReference>
<dbReference type="PANTHER" id="PTHR11895">
    <property type="entry name" value="TRANSAMIDASE"/>
    <property type="match status" value="1"/>
</dbReference>
<dbReference type="InterPro" id="IPR010799">
    <property type="entry name" value="MlrC_C"/>
</dbReference>
<evidence type="ECO:0000313" key="5">
    <source>
        <dbReference type="Proteomes" id="UP000289184"/>
    </source>
</evidence>
<dbReference type="Gene3D" id="3.90.1300.10">
    <property type="entry name" value="Amidase signature (AS) domain"/>
    <property type="match status" value="1"/>
</dbReference>
<gene>
    <name evidence="4" type="primary">gatA_2</name>
    <name evidence="4" type="ORF">AGI3411_01520</name>
</gene>
<protein>
    <submittedName>
        <fullName evidence="4">Glutamyl-tRNA(Gln) amidotransferase subunit A</fullName>
        <ecNumber evidence="4">6.3.5.7</ecNumber>
    </submittedName>
</protein>
<dbReference type="InterPro" id="IPR000120">
    <property type="entry name" value="Amidase"/>
</dbReference>
<evidence type="ECO:0000259" key="1">
    <source>
        <dbReference type="Pfam" id="PF01425"/>
    </source>
</evidence>
<keyword evidence="5" id="KW-1185">Reference proteome</keyword>
<sequence>MSQPHELSAVELLQAYRDKTLSPVEVTRSVLEHIAHWEPQLKATYALDPEGALAMARASEARWMKGEPQTAGGHTLDGVPSTIKENIATRGVPVPLGTAATDLTPAAADAPPAARMREAGAVLLGKTTMPDYGMLSSGLSSFHELTRNPWDLSKNPGGSSAGAGAAAAAGYGPLHIGTDIGGSLRLPAAWCGIATLKPSLGRIPIDPPFMGRCAGPMTRTVTDAALMMGVLSQPDARDHMSLPFQDFDWLNLEREVRGLRIGLLLDAGCGLPVDPEIIEAVEAAARAFEAAGAIVTPVQPWMTPDMLDGVDRFWRTRSALDLAALPEARRARILPFIRAWAESGGGQSGEAVFRSYHETVNVRAKTVAACAPYDYVLSPVAPVVAYNAEWPSPTNELATTMHHIGFTLPFNMSEQPAASVNCGYTKAGLPIGLQIAGPRFDDLGVLRLARAWERMRPAQHPWPQPPPGSLILPQQPTGIPMRWLLAMIKHETNTFSPVPTPLDRFFRGNPEVLAGERAIKAYENTDSGLGGYIEVARREGADMVVPVAAESWPSGPASAETHERLCKLILDEVKRGGFDAILLDLHGAMVAQGVDDAEGDLLRRLREIDPTTPVAVTLDMHANIYDDIVKNATVISGFHTYPHVDIRESGVRAANVIVRTLKGEIKPVMAWANKPMLPHIMCQGTHAAPNKPLQERCKELEAGGVLAASVFVGFPHADIREAGLSAVVCTNGKLEEAQQYRDELLDRAWAGRADWVFHPQPLAPTIARAKTIEQGPVVLLDHYDNTGSGGTMDTTAVLAEVLSQELENVVFYAICDPQAAQEAAAAGVGRTITLKLGGKVAMPAIQAPNEPLEVTGRVKLVFDGVYLNRGPMYRGVRNDTGLTVVIDTGRVEIVVVSRHQEPFDVNCLLSAGIDPLQKRYVVLKSRVHWRAGFSDMATEVIECTGVGVTTSDYGQLEFKNVRRPIYPLDPL</sequence>
<dbReference type="InterPro" id="IPR036928">
    <property type="entry name" value="AS_sf"/>
</dbReference>
<accession>A0A446C915</accession>
<dbReference type="NCBIfam" id="NF005450">
    <property type="entry name" value="PRK07042.1"/>
    <property type="match status" value="1"/>
</dbReference>
<feature type="domain" description="Microcystin LR degradation protein MlrC N-terminal" evidence="3">
    <location>
        <begin position="482"/>
        <end position="769"/>
    </location>
</feature>
<dbReference type="GO" id="GO:0050567">
    <property type="term" value="F:glutaminyl-tRNA synthase (glutamine-hydrolyzing) activity"/>
    <property type="evidence" value="ECO:0007669"/>
    <property type="project" value="UniProtKB-EC"/>
</dbReference>
<dbReference type="SUPFAM" id="SSF75304">
    <property type="entry name" value="Amidase signature (AS) enzymes"/>
    <property type="match status" value="1"/>
</dbReference>
<evidence type="ECO:0000313" key="4">
    <source>
        <dbReference type="EMBL" id="SSW64422.1"/>
    </source>
</evidence>
<feature type="domain" description="Amidase" evidence="1">
    <location>
        <begin position="25"/>
        <end position="445"/>
    </location>
</feature>
<keyword evidence="4" id="KW-0808">Transferase</keyword>
<reference evidence="4 5" key="1">
    <citation type="submission" date="2018-07" db="EMBL/GenBank/DDBJ databases">
        <authorList>
            <person name="Peeters C."/>
        </authorList>
    </citation>
    <scope>NUCLEOTIDE SEQUENCE [LARGE SCALE GENOMIC DNA]</scope>
    <source>
        <strain evidence="4 5">LMG 3411</strain>
    </source>
</reference>
<dbReference type="Pfam" id="PF01425">
    <property type="entry name" value="Amidase"/>
    <property type="match status" value="1"/>
</dbReference>
<dbReference type="EC" id="6.3.5.7" evidence="4"/>
<dbReference type="InterPro" id="IPR023631">
    <property type="entry name" value="Amidase_dom"/>
</dbReference>
<organism evidence="4 5">
    <name type="scientific">Achromobacter agilis</name>
    <dbReference type="NCBI Taxonomy" id="1353888"/>
    <lineage>
        <taxon>Bacteria</taxon>
        <taxon>Pseudomonadati</taxon>
        <taxon>Pseudomonadota</taxon>
        <taxon>Betaproteobacteria</taxon>
        <taxon>Burkholderiales</taxon>
        <taxon>Alcaligenaceae</taxon>
        <taxon>Achromobacter</taxon>
    </lineage>
</organism>
<evidence type="ECO:0000259" key="2">
    <source>
        <dbReference type="Pfam" id="PF07171"/>
    </source>
</evidence>
<evidence type="ECO:0000259" key="3">
    <source>
        <dbReference type="Pfam" id="PF07364"/>
    </source>
</evidence>
<dbReference type="PANTHER" id="PTHR11895:SF173">
    <property type="entry name" value="GLUTAMYL-TRNA AMIDOTRANSFERASE SUBUNIT A"/>
    <property type="match status" value="1"/>
</dbReference>
<keyword evidence="4" id="KW-0436">Ligase</keyword>
<proteinExistence type="predicted"/>
<name>A0A446C915_9BURK</name>